<reference evidence="2 3" key="1">
    <citation type="submission" date="2021-04" db="EMBL/GenBank/DDBJ databases">
        <authorList>
            <person name="De Guttry C."/>
            <person name="Zahm M."/>
            <person name="Klopp C."/>
            <person name="Cabau C."/>
            <person name="Louis A."/>
            <person name="Berthelot C."/>
            <person name="Parey E."/>
            <person name="Roest Crollius H."/>
            <person name="Montfort J."/>
            <person name="Robinson-Rechavi M."/>
            <person name="Bucao C."/>
            <person name="Bouchez O."/>
            <person name="Gislard M."/>
            <person name="Lluch J."/>
            <person name="Milhes M."/>
            <person name="Lampietro C."/>
            <person name="Lopez Roques C."/>
            <person name="Donnadieu C."/>
            <person name="Braasch I."/>
            <person name="Desvignes T."/>
            <person name="Postlethwait J."/>
            <person name="Bobe J."/>
            <person name="Wedekind C."/>
            <person name="Guiguen Y."/>
        </authorList>
    </citation>
    <scope>NUCLEOTIDE SEQUENCE [LARGE SCALE GENOMIC DNA]</scope>
    <source>
        <strain evidence="2">Cs_M1</strain>
        <tissue evidence="2">Blood</tissue>
    </source>
</reference>
<evidence type="ECO:0000313" key="2">
    <source>
        <dbReference type="EMBL" id="KAK6295310.1"/>
    </source>
</evidence>
<comment type="caution">
    <text evidence="2">The sequence shown here is derived from an EMBL/GenBank/DDBJ whole genome shotgun (WGS) entry which is preliminary data.</text>
</comment>
<name>A0AAN8Q8M8_9TELE</name>
<feature type="region of interest" description="Disordered" evidence="1">
    <location>
        <begin position="45"/>
        <end position="75"/>
    </location>
</feature>
<feature type="region of interest" description="Disordered" evidence="1">
    <location>
        <begin position="1"/>
        <end position="21"/>
    </location>
</feature>
<dbReference type="AlphaFoldDB" id="A0AAN8Q8M8"/>
<accession>A0AAN8Q8M8</accession>
<proteinExistence type="predicted"/>
<sequence>MVQSMSLGGGGRSGVAISASSTSASVSAASVSGYGYGAGLGRTPANGNGGTKEAPDVAVISPESQTESYEEQSVEMTERKTLLIRTVKTDDMYESDTQECTITISGAADDTDED</sequence>
<organism evidence="2 3">
    <name type="scientific">Coregonus suidteri</name>
    <dbReference type="NCBI Taxonomy" id="861788"/>
    <lineage>
        <taxon>Eukaryota</taxon>
        <taxon>Metazoa</taxon>
        <taxon>Chordata</taxon>
        <taxon>Craniata</taxon>
        <taxon>Vertebrata</taxon>
        <taxon>Euteleostomi</taxon>
        <taxon>Actinopterygii</taxon>
        <taxon>Neopterygii</taxon>
        <taxon>Teleostei</taxon>
        <taxon>Protacanthopterygii</taxon>
        <taxon>Salmoniformes</taxon>
        <taxon>Salmonidae</taxon>
        <taxon>Coregoninae</taxon>
        <taxon>Coregonus</taxon>
    </lineage>
</organism>
<keyword evidence="3" id="KW-1185">Reference proteome</keyword>
<evidence type="ECO:0000313" key="3">
    <source>
        <dbReference type="Proteomes" id="UP001356427"/>
    </source>
</evidence>
<protein>
    <submittedName>
        <fullName evidence="2">Uncharacterized protein</fullName>
    </submittedName>
</protein>
<gene>
    <name evidence="2" type="ORF">J4Q44_G00345360</name>
</gene>
<dbReference type="Proteomes" id="UP001356427">
    <property type="component" value="Unassembled WGS sequence"/>
</dbReference>
<dbReference type="EMBL" id="JAGTTL010000034">
    <property type="protein sequence ID" value="KAK6295310.1"/>
    <property type="molecule type" value="Genomic_DNA"/>
</dbReference>
<evidence type="ECO:0000256" key="1">
    <source>
        <dbReference type="SAM" id="MobiDB-lite"/>
    </source>
</evidence>